<evidence type="ECO:0000313" key="1">
    <source>
        <dbReference type="EMBL" id="KAJ9088595.1"/>
    </source>
</evidence>
<comment type="caution">
    <text evidence="1">The sequence shown here is derived from an EMBL/GenBank/DDBJ whole genome shotgun (WGS) entry which is preliminary data.</text>
</comment>
<gene>
    <name evidence="1" type="ORF">DSO57_1021488</name>
</gene>
<dbReference type="Proteomes" id="UP001165960">
    <property type="component" value="Unassembled WGS sequence"/>
</dbReference>
<evidence type="ECO:0000313" key="2">
    <source>
        <dbReference type="Proteomes" id="UP001165960"/>
    </source>
</evidence>
<sequence length="289" mass="31955">MDTNSFSETHSILGLDIVRIVVGVAGVVSNVVLFIANNRRNDEISTDRELFTLTILLDLAQAMQIICATVVRIVSPGTAVDGSVWCAFSYILGHTTAVTSINMVALLSLMRYLSIVRGYKQRTRFWVAVGFALLTALCALDLARVANIILHVSPSSMYCAPFGMGSALQVLLSYINFIVFVSPMVVIPICYLMVGLFYRRTYINMHGGELPQVVRRRLLGLLIITAGYSIAILPKCISIILRTFNKAASPTFDAWFAILFSLVPIINAMFPLLFHQEVRNAAPTIFRNK</sequence>
<protein>
    <submittedName>
        <fullName evidence="1">Uncharacterized protein</fullName>
    </submittedName>
</protein>
<name>A0ACC2UNX9_9FUNG</name>
<reference evidence="1" key="1">
    <citation type="submission" date="2022-04" db="EMBL/GenBank/DDBJ databases">
        <title>Genome of the entomopathogenic fungus Entomophthora muscae.</title>
        <authorList>
            <person name="Elya C."/>
            <person name="Lovett B.R."/>
            <person name="Lee E."/>
            <person name="Macias A.M."/>
            <person name="Hajek A.E."/>
            <person name="De Bivort B.L."/>
            <person name="Kasson M.T."/>
            <person name="De Fine Licht H.H."/>
            <person name="Stajich J.E."/>
        </authorList>
    </citation>
    <scope>NUCLEOTIDE SEQUENCE</scope>
    <source>
        <strain evidence="1">Berkeley</strain>
    </source>
</reference>
<keyword evidence="2" id="KW-1185">Reference proteome</keyword>
<accession>A0ACC2UNX9</accession>
<organism evidence="1 2">
    <name type="scientific">Entomophthora muscae</name>
    <dbReference type="NCBI Taxonomy" id="34485"/>
    <lineage>
        <taxon>Eukaryota</taxon>
        <taxon>Fungi</taxon>
        <taxon>Fungi incertae sedis</taxon>
        <taxon>Zoopagomycota</taxon>
        <taxon>Entomophthoromycotina</taxon>
        <taxon>Entomophthoromycetes</taxon>
        <taxon>Entomophthorales</taxon>
        <taxon>Entomophthoraceae</taxon>
        <taxon>Entomophthora</taxon>
    </lineage>
</organism>
<dbReference type="EMBL" id="QTSX02000104">
    <property type="protein sequence ID" value="KAJ9088595.1"/>
    <property type="molecule type" value="Genomic_DNA"/>
</dbReference>
<proteinExistence type="predicted"/>